<organism evidence="4 5">
    <name type="scientific">Rhodococcus wratislaviensis NBRC 100605</name>
    <dbReference type="NCBI Taxonomy" id="1219028"/>
    <lineage>
        <taxon>Bacteria</taxon>
        <taxon>Bacillati</taxon>
        <taxon>Actinomycetota</taxon>
        <taxon>Actinomycetes</taxon>
        <taxon>Mycobacteriales</taxon>
        <taxon>Nocardiaceae</taxon>
        <taxon>Rhodococcus</taxon>
    </lineage>
</organism>
<dbReference type="EMBL" id="BAWF01000011">
    <property type="protein sequence ID" value="GAF44087.1"/>
    <property type="molecule type" value="Genomic_DNA"/>
</dbReference>
<keyword evidence="2" id="KW-0169">Cobalamin biosynthesis</keyword>
<sequence>MSVARILILGGTGEARALAAALADVPGVDAVSSLAGRVRDPRMPVGDVRIGGFGGADGLDEWLRAHPVDAIVDATHPFAAQITSNAADAAHRRGIPLVVLRRPEWCPRPGERWHRATDLADAAALLPDLGTRVFLTIGRQGVGAFAGLRVLWFLIRAIDPPDVSMPPQSTLLLARGPFAVPDEIALMREHRIDVLVTKNSGGGQTDAKLDAARALGVPVLMIRRPPLPSGTAPVDDVAGALEWIDSVIR</sequence>
<evidence type="ECO:0000313" key="5">
    <source>
        <dbReference type="Proteomes" id="UP000019491"/>
    </source>
</evidence>
<dbReference type="NCBIfam" id="NF005968">
    <property type="entry name" value="PRK08057.1-2"/>
    <property type="match status" value="1"/>
</dbReference>
<comment type="pathway">
    <text evidence="1">Cofactor biosynthesis; adenosylcobalamin biosynthesis.</text>
</comment>
<keyword evidence="3" id="KW-0560">Oxidoreductase</keyword>
<protein>
    <submittedName>
        <fullName evidence="4">Precorrin-6X reductase</fullName>
    </submittedName>
</protein>
<dbReference type="GO" id="GO:0016994">
    <property type="term" value="F:precorrin-6A reductase activity"/>
    <property type="evidence" value="ECO:0007669"/>
    <property type="project" value="InterPro"/>
</dbReference>
<evidence type="ECO:0000256" key="2">
    <source>
        <dbReference type="ARBA" id="ARBA00022573"/>
    </source>
</evidence>
<dbReference type="PANTHER" id="PTHR36925:SF1">
    <property type="entry name" value="COBALT-PRECORRIN-6A REDUCTASE"/>
    <property type="match status" value="1"/>
</dbReference>
<gene>
    <name evidence="4" type="primary">cobK</name>
    <name evidence="4" type="ORF">RW1_011_01120</name>
</gene>
<evidence type="ECO:0000256" key="3">
    <source>
        <dbReference type="ARBA" id="ARBA00023002"/>
    </source>
</evidence>
<dbReference type="Proteomes" id="UP000019491">
    <property type="component" value="Unassembled WGS sequence"/>
</dbReference>
<evidence type="ECO:0000313" key="4">
    <source>
        <dbReference type="EMBL" id="GAF44087.1"/>
    </source>
</evidence>
<proteinExistence type="predicted"/>
<dbReference type="NCBIfam" id="TIGR00715">
    <property type="entry name" value="precor6x_red"/>
    <property type="match status" value="1"/>
</dbReference>
<name>X0PZZ4_RHOWR</name>
<accession>X0PZZ4</accession>
<dbReference type="UniPathway" id="UPA00148"/>
<dbReference type="InterPro" id="IPR003723">
    <property type="entry name" value="Precorrin-6x_reduct"/>
</dbReference>
<dbReference type="GO" id="GO:0009236">
    <property type="term" value="P:cobalamin biosynthetic process"/>
    <property type="evidence" value="ECO:0007669"/>
    <property type="project" value="UniProtKB-UniPathway"/>
</dbReference>
<evidence type="ECO:0000256" key="1">
    <source>
        <dbReference type="ARBA" id="ARBA00004953"/>
    </source>
</evidence>
<dbReference type="PROSITE" id="PS51014">
    <property type="entry name" value="COBK_CBIJ"/>
    <property type="match status" value="1"/>
</dbReference>
<keyword evidence="5" id="KW-1185">Reference proteome</keyword>
<dbReference type="Pfam" id="PF02571">
    <property type="entry name" value="CbiJ"/>
    <property type="match status" value="1"/>
</dbReference>
<dbReference type="PANTHER" id="PTHR36925">
    <property type="entry name" value="COBALT-PRECORRIN-6A REDUCTASE"/>
    <property type="match status" value="1"/>
</dbReference>
<dbReference type="AlphaFoldDB" id="X0PZZ4"/>
<comment type="caution">
    <text evidence="4">The sequence shown here is derived from an EMBL/GenBank/DDBJ whole genome shotgun (WGS) entry which is preliminary data.</text>
</comment>
<reference evidence="4 5" key="1">
    <citation type="submission" date="2014-02" db="EMBL/GenBank/DDBJ databases">
        <title>Whole genome shotgun sequence of Rhodococcus wratislaviensis NBRC 100605.</title>
        <authorList>
            <person name="Hosoyama A."/>
            <person name="Tsuchikane K."/>
            <person name="Yoshida I."/>
            <person name="Ohji S."/>
            <person name="Ichikawa N."/>
            <person name="Yamazoe A."/>
            <person name="Fujita N."/>
        </authorList>
    </citation>
    <scope>NUCLEOTIDE SEQUENCE [LARGE SCALE GENOMIC DNA]</scope>
    <source>
        <strain evidence="4 5">NBRC 100605</strain>
    </source>
</reference>